<dbReference type="AlphaFoldDB" id="W5J0T9"/>
<organism evidence="17">
    <name type="scientific">Anopheles darlingi</name>
    <name type="common">Mosquito</name>
    <dbReference type="NCBI Taxonomy" id="43151"/>
    <lineage>
        <taxon>Eukaryota</taxon>
        <taxon>Metazoa</taxon>
        <taxon>Ecdysozoa</taxon>
        <taxon>Arthropoda</taxon>
        <taxon>Hexapoda</taxon>
        <taxon>Insecta</taxon>
        <taxon>Pterygota</taxon>
        <taxon>Neoptera</taxon>
        <taxon>Endopterygota</taxon>
        <taxon>Diptera</taxon>
        <taxon>Nematocera</taxon>
        <taxon>Culicoidea</taxon>
        <taxon>Culicidae</taxon>
        <taxon>Anophelinae</taxon>
        <taxon>Anopheles</taxon>
    </lineage>
</organism>
<dbReference type="GO" id="GO:0006508">
    <property type="term" value="P:proteolysis"/>
    <property type="evidence" value="ECO:0007669"/>
    <property type="project" value="UniProtKB-KW"/>
</dbReference>
<reference evidence="17" key="2">
    <citation type="submission" date="2010-05" db="EMBL/GenBank/DDBJ databases">
        <authorList>
            <person name="Almeida L.G."/>
            <person name="Nicolas M.F."/>
            <person name="Souza R.C."/>
            <person name="Vasconcelos A.T.R."/>
        </authorList>
    </citation>
    <scope>NUCLEOTIDE SEQUENCE</scope>
</reference>
<keyword evidence="5" id="KW-0068">Autocatalytic cleavage</keyword>
<evidence type="ECO:0000256" key="16">
    <source>
        <dbReference type="SAM" id="SignalP"/>
    </source>
</evidence>
<feature type="binding site" evidence="14">
    <location>
        <begin position="299"/>
        <end position="302"/>
    </location>
    <ligand>
        <name>substrate</name>
    </ligand>
</feature>
<reference evidence="17 19" key="1">
    <citation type="journal article" date="2010" name="BMC Genomics">
        <title>Combination of measures distinguishes pre-miRNAs from other stem-loops in the genome of the newly sequenced Anopheles darlingi.</title>
        <authorList>
            <person name="Mendes N.D."/>
            <person name="Freitas A.T."/>
            <person name="Vasconcelos A.T."/>
            <person name="Sagot M.F."/>
        </authorList>
    </citation>
    <scope>NUCLEOTIDE SEQUENCE</scope>
</reference>
<feature type="chain" id="PRO_5010154772" description="N(4)-(beta-N-acetylglucosaminyl)-L-asparaginase" evidence="16">
    <location>
        <begin position="24"/>
        <end position="387"/>
    </location>
</feature>
<dbReference type="GO" id="GO:0005764">
    <property type="term" value="C:lysosome"/>
    <property type="evidence" value="ECO:0007669"/>
    <property type="project" value="TreeGrafter"/>
</dbReference>
<evidence type="ECO:0000256" key="7">
    <source>
        <dbReference type="ARBA" id="ARBA00050421"/>
    </source>
</evidence>
<dbReference type="Pfam" id="PF01112">
    <property type="entry name" value="Asparaginase_2"/>
    <property type="match status" value="2"/>
</dbReference>
<name>W5J0T9_ANODA</name>
<evidence type="ECO:0000256" key="5">
    <source>
        <dbReference type="ARBA" id="ARBA00022813"/>
    </source>
</evidence>
<dbReference type="FunFam" id="3.60.20.30:FF:000003">
    <property type="entry name" value="N(4)-(Beta-N-acetylglucosaminyl)-L-asparaginase isoform X1"/>
    <property type="match status" value="1"/>
</dbReference>
<evidence type="ECO:0000256" key="4">
    <source>
        <dbReference type="ARBA" id="ARBA00022801"/>
    </source>
</evidence>
<evidence type="ECO:0000313" key="18">
    <source>
        <dbReference type="EnsemblMetazoa" id="ADAC010676-PA"/>
    </source>
</evidence>
<evidence type="ECO:0000313" key="19">
    <source>
        <dbReference type="Proteomes" id="UP000000673"/>
    </source>
</evidence>
<dbReference type="Proteomes" id="UP000000673">
    <property type="component" value="Unassembled WGS sequence"/>
</dbReference>
<comment type="function">
    <text evidence="8">Cleaves the GlcNAc-Asn bond which joins oligosaccharides to the peptide of asparagine-linked glycoproteins.</text>
</comment>
<feature type="binding site" evidence="14">
    <location>
        <begin position="276"/>
        <end position="279"/>
    </location>
    <ligand>
        <name>substrate</name>
    </ligand>
</feature>
<keyword evidence="16" id="KW-0732">Signal</keyword>
<evidence type="ECO:0000256" key="2">
    <source>
        <dbReference type="ARBA" id="ARBA00011601"/>
    </source>
</evidence>
<dbReference type="InterPro" id="IPR029055">
    <property type="entry name" value="Ntn_hydrolases_N"/>
</dbReference>
<dbReference type="SUPFAM" id="SSF56235">
    <property type="entry name" value="N-terminal nucleophile aminohydrolases (Ntn hydrolases)"/>
    <property type="match status" value="1"/>
</dbReference>
<proteinExistence type="inferred from homology"/>
<evidence type="ECO:0000256" key="12">
    <source>
        <dbReference type="ARBA" id="ARBA00080645"/>
    </source>
</evidence>
<dbReference type="EMBL" id="ADMH02002215">
    <property type="protein sequence ID" value="ETN57757.1"/>
    <property type="molecule type" value="Genomic_DNA"/>
</dbReference>
<dbReference type="EnsemblMetazoa" id="ADAC010676-RA">
    <property type="protein sequence ID" value="ADAC010676-PA"/>
    <property type="gene ID" value="ADAC010676"/>
</dbReference>
<reference evidence="17" key="3">
    <citation type="journal article" date="2013" name="Nucleic Acids Res.">
        <title>The genome of Anopheles darlingi, the main neotropical malaria vector.</title>
        <authorList>
            <person name="Marinotti O."/>
            <person name="Cerqueira G.C."/>
            <person name="de Almeida L.G."/>
            <person name="Ferro M.I."/>
            <person name="Loreto E.L."/>
            <person name="Zaha A."/>
            <person name="Teixeira S.M."/>
            <person name="Wespiser A.R."/>
            <person name="Almeida E Silva A."/>
            <person name="Schlindwein A.D."/>
            <person name="Pacheco A.C."/>
            <person name="Silva A.L."/>
            <person name="Graveley B.R."/>
            <person name="Walenz B.P."/>
            <person name="Lima Bde A."/>
            <person name="Ribeiro C.A."/>
            <person name="Nunes-Silva C.G."/>
            <person name="de Carvalho C.R."/>
            <person name="Soares C.M."/>
            <person name="de Menezes C.B."/>
            <person name="Matiolli C."/>
            <person name="Caffrey D."/>
            <person name="Araujo D.A."/>
            <person name="de Oliveira D.M."/>
            <person name="Golenbock D."/>
            <person name="Grisard E.C."/>
            <person name="Fantinatti-Garboggini F."/>
            <person name="de Carvalho F.M."/>
            <person name="Barcellos F.G."/>
            <person name="Prosdocimi F."/>
            <person name="May G."/>
            <person name="Azevedo Junior G.M."/>
            <person name="Guimaraes G.M."/>
            <person name="Goldman G.H."/>
            <person name="Padilha I.Q."/>
            <person name="Batista Jda S."/>
            <person name="Ferro J.A."/>
            <person name="Ribeiro J.M."/>
            <person name="Fietto J.L."/>
            <person name="Dabbas K.M."/>
            <person name="Cerdeira L."/>
            <person name="Agnez-Lima L.F."/>
            <person name="Brocchi M."/>
            <person name="de Carvalho M.O."/>
            <person name="Teixeira Mde M."/>
            <person name="Diniz Maia Mde M."/>
            <person name="Goldman M.H."/>
            <person name="Cruz Schneider M.P."/>
            <person name="Felipe M.S."/>
            <person name="Hungria M."/>
            <person name="Nicolas M.F."/>
            <person name="Pereira M."/>
            <person name="Montes M.A."/>
            <person name="Cantao M.E."/>
            <person name="Vincentz M."/>
            <person name="Rafael M.S."/>
            <person name="Silverman N."/>
            <person name="Stoco P.H."/>
            <person name="Souza R.C."/>
            <person name="Vicentini R."/>
            <person name="Gazzinelli R.T."/>
            <person name="Neves Rde O."/>
            <person name="Silva R."/>
            <person name="Astolfi-Filho S."/>
            <person name="Maciel T.E."/>
            <person name="Urmenyi T.P."/>
            <person name="Tadei W.P."/>
            <person name="Camargo E.P."/>
            <person name="de Vasconcelos A.T."/>
        </authorList>
    </citation>
    <scope>NUCLEOTIDE SEQUENCE</scope>
</reference>
<keyword evidence="19" id="KW-1185">Reference proteome</keyword>
<dbReference type="InterPro" id="IPR000246">
    <property type="entry name" value="Peptidase_T2"/>
</dbReference>
<dbReference type="HOGENOM" id="CLU_021603_0_0_1"/>
<feature type="site" description="Cleavage; by autolysis" evidence="15">
    <location>
        <begin position="247"/>
        <end position="248"/>
    </location>
</feature>
<dbReference type="GO" id="GO:0008233">
    <property type="term" value="F:peptidase activity"/>
    <property type="evidence" value="ECO:0007669"/>
    <property type="project" value="UniProtKB-KW"/>
</dbReference>
<dbReference type="CDD" id="cd04513">
    <property type="entry name" value="Glycosylasparaginase"/>
    <property type="match status" value="1"/>
</dbReference>
<evidence type="ECO:0000256" key="8">
    <source>
        <dbReference type="ARBA" id="ARBA00053295"/>
    </source>
</evidence>
<dbReference type="FunCoup" id="W5J0T9">
    <property type="interactions" value="233"/>
</dbReference>
<evidence type="ECO:0000313" key="17">
    <source>
        <dbReference type="EMBL" id="ETN57757.1"/>
    </source>
</evidence>
<dbReference type="GO" id="GO:0003948">
    <property type="term" value="F:N4-(beta-N-acetylglucosaminyl)-L-asparaginase activity"/>
    <property type="evidence" value="ECO:0007669"/>
    <property type="project" value="UniProtKB-EC"/>
</dbReference>
<accession>W5J0T9</accession>
<evidence type="ECO:0000256" key="1">
    <source>
        <dbReference type="ARBA" id="ARBA00010872"/>
    </source>
</evidence>
<reference evidence="18" key="4">
    <citation type="submission" date="2015-06" db="UniProtKB">
        <authorList>
            <consortium name="EnsemblMetazoa"/>
        </authorList>
    </citation>
    <scope>IDENTIFICATION</scope>
</reference>
<comment type="catalytic activity">
    <reaction evidence="7">
        <text>N(4)-(beta-N-acetyl-D-glucosaminyl)-L-asparagine + H2O = N-acetyl-beta-D-glucosaminylamine + L-aspartate + H(+)</text>
        <dbReference type="Rhea" id="RHEA:11544"/>
        <dbReference type="ChEBI" id="CHEBI:15377"/>
        <dbReference type="ChEBI" id="CHEBI:15378"/>
        <dbReference type="ChEBI" id="CHEBI:15947"/>
        <dbReference type="ChEBI" id="CHEBI:29991"/>
        <dbReference type="ChEBI" id="CHEBI:58080"/>
        <dbReference type="EC" id="3.5.1.26"/>
    </reaction>
</comment>
<keyword evidence="3" id="KW-0645">Protease</keyword>
<dbReference type="PANTHER" id="PTHR10188">
    <property type="entry name" value="L-ASPARAGINASE"/>
    <property type="match status" value="1"/>
</dbReference>
<dbReference type="VEuPathDB" id="VectorBase:ADAR2_004088"/>
<evidence type="ECO:0000256" key="9">
    <source>
        <dbReference type="ARBA" id="ARBA00066729"/>
    </source>
</evidence>
<evidence type="ECO:0000256" key="14">
    <source>
        <dbReference type="PIRSR" id="PIRSR600246-2"/>
    </source>
</evidence>
<dbReference type="Gene3D" id="3.60.20.30">
    <property type="entry name" value="(Glycosyl)asparaginase"/>
    <property type="match status" value="1"/>
</dbReference>
<dbReference type="eggNOG" id="KOG1593">
    <property type="taxonomic scope" value="Eukaryota"/>
</dbReference>
<evidence type="ECO:0000256" key="3">
    <source>
        <dbReference type="ARBA" id="ARBA00022670"/>
    </source>
</evidence>
<keyword evidence="6" id="KW-1015">Disulfide bond</keyword>
<comment type="subunit">
    <text evidence="2">Heterotetramer of two alpha and two beta chains arranged as a dimer of alpha/beta heterodimers.</text>
</comment>
<dbReference type="STRING" id="43151.W5J0T9"/>
<comment type="similarity">
    <text evidence="1">Belongs to the Ntn-hydrolase family.</text>
</comment>
<evidence type="ECO:0000256" key="13">
    <source>
        <dbReference type="PIRSR" id="PIRSR600246-1"/>
    </source>
</evidence>
<evidence type="ECO:0000256" key="6">
    <source>
        <dbReference type="ARBA" id="ARBA00023157"/>
    </source>
</evidence>
<feature type="active site" description="Nucleophile" evidence="13">
    <location>
        <position position="248"/>
    </location>
</feature>
<keyword evidence="4" id="KW-0378">Hydrolase</keyword>
<dbReference type="VEuPathDB" id="VectorBase:ADAC010676"/>
<feature type="signal peptide" evidence="16">
    <location>
        <begin position="1"/>
        <end position="23"/>
    </location>
</feature>
<dbReference type="PANTHER" id="PTHR10188:SF6">
    <property type="entry name" value="N(4)-(BETA-N-ACETYLGLUCOSAMINYL)-L-ASPARAGINASE"/>
    <property type="match status" value="1"/>
</dbReference>
<evidence type="ECO:0000256" key="10">
    <source>
        <dbReference type="ARBA" id="ARBA00078726"/>
    </source>
</evidence>
<sequence>MQLVKVVALGAVLLSTVLPNTQGGLPLVVTTWRFLNATLQAYQSLTVGEFDPIDALVEGCSVCEREQCDGTVGYGGSPDETGETTLDAMLMDGTTMDIGAVAALREVKHAAAVAKYVLRNTRHTMLAGSQATDFALQMGFRRETLQTDESRAMWEQWKANHCQPNFWRVSNAHCVCVLVGFSYLGAQTILSQIAQKDRSIIENVIPSPSMSCGPYEPVSANAVRSNPPEDASDPDRTDFSFGRYNHDTISMIVIDQTGHVVAGTSTNGARHKIPGRVGDSPIPGAGAYADSEVGAAVATGDGDVMMRFLPALLAVEGLRNGQGPSEAAERQIKRITKYYPTFAGGIVVATKDGRHGAACNGMAEFPYSVADGSDWQGEVKVYTVKCV</sequence>
<gene>
    <name evidence="17" type="ORF">AND_010676</name>
</gene>
<protein>
    <recommendedName>
        <fullName evidence="9">N(4)-(beta-N-acetylglucosaminyl)-L-asparaginase</fullName>
        <ecNumber evidence="9">3.5.1.26</ecNumber>
    </recommendedName>
    <alternativeName>
        <fullName evidence="11">Aspartylglucosaminidase</fullName>
    </alternativeName>
    <alternativeName>
        <fullName evidence="10">Glycosylasparaginase</fullName>
    </alternativeName>
    <alternativeName>
        <fullName evidence="12">N4-(N-acetyl-beta-glucosaminyl)-L-asparagine amidase</fullName>
    </alternativeName>
</protein>
<evidence type="ECO:0000256" key="11">
    <source>
        <dbReference type="ARBA" id="ARBA00079301"/>
    </source>
</evidence>
<evidence type="ECO:0000256" key="15">
    <source>
        <dbReference type="PIRSR" id="PIRSR600246-3"/>
    </source>
</evidence>
<dbReference type="OMA" id="YKPIINI"/>
<dbReference type="EC" id="3.5.1.26" evidence="9"/>